<evidence type="ECO:0000256" key="8">
    <source>
        <dbReference type="ARBA" id="ARBA00022898"/>
    </source>
</evidence>
<accession>A0A7X6BN41</accession>
<dbReference type="GO" id="GO:0051536">
    <property type="term" value="F:iron-sulfur cluster binding"/>
    <property type="evidence" value="ECO:0007669"/>
    <property type="project" value="UniProtKB-KW"/>
</dbReference>
<dbReference type="Gene3D" id="3.90.1150.10">
    <property type="entry name" value="Aspartate Aminotransferase, domain 1"/>
    <property type="match status" value="1"/>
</dbReference>
<evidence type="ECO:0000256" key="2">
    <source>
        <dbReference type="ARBA" id="ARBA00003120"/>
    </source>
</evidence>
<dbReference type="PANTHER" id="PTHR11601">
    <property type="entry name" value="CYSTEINE DESULFURYLASE FAMILY MEMBER"/>
    <property type="match status" value="1"/>
</dbReference>
<comment type="caution">
    <text evidence="14">The sequence shown here is derived from an EMBL/GenBank/DDBJ whole genome shotgun (WGS) entry which is preliminary data.</text>
</comment>
<keyword evidence="15" id="KW-1185">Reference proteome</keyword>
<keyword evidence="10" id="KW-0411">Iron-sulfur</keyword>
<evidence type="ECO:0000256" key="9">
    <source>
        <dbReference type="ARBA" id="ARBA00023004"/>
    </source>
</evidence>
<dbReference type="SUPFAM" id="SSF53383">
    <property type="entry name" value="PLP-dependent transferases"/>
    <property type="match status" value="1"/>
</dbReference>
<dbReference type="GO" id="GO:0046872">
    <property type="term" value="F:metal ion binding"/>
    <property type="evidence" value="ECO:0007669"/>
    <property type="project" value="UniProtKB-KW"/>
</dbReference>
<dbReference type="AlphaFoldDB" id="A0A7X6BN41"/>
<dbReference type="EC" id="2.8.1.7" evidence="4"/>
<dbReference type="Proteomes" id="UP000587415">
    <property type="component" value="Unassembled WGS sequence"/>
</dbReference>
<comment type="function">
    <text evidence="2">Catalyzes the removal of elemental sulfur atoms from cysteine to produce alanine. Seems to participate in the biosynthesis of the nitrogenase metalloclusters by providing the inorganic sulfur required for the Fe-S core formation.</text>
</comment>
<dbReference type="PIRSF" id="PIRSF005572">
    <property type="entry name" value="NifS"/>
    <property type="match status" value="1"/>
</dbReference>
<dbReference type="InterPro" id="IPR020578">
    <property type="entry name" value="Aminotrans_V_PyrdxlP_BS"/>
</dbReference>
<comment type="catalytic activity">
    <reaction evidence="11">
        <text>(sulfur carrier)-H + L-cysteine = (sulfur carrier)-SH + L-alanine</text>
        <dbReference type="Rhea" id="RHEA:43892"/>
        <dbReference type="Rhea" id="RHEA-COMP:14737"/>
        <dbReference type="Rhea" id="RHEA-COMP:14739"/>
        <dbReference type="ChEBI" id="CHEBI:29917"/>
        <dbReference type="ChEBI" id="CHEBI:35235"/>
        <dbReference type="ChEBI" id="CHEBI:57972"/>
        <dbReference type="ChEBI" id="CHEBI:64428"/>
        <dbReference type="EC" id="2.8.1.7"/>
    </reaction>
</comment>
<dbReference type="PROSITE" id="PS00595">
    <property type="entry name" value="AA_TRANSFER_CLASS_5"/>
    <property type="match status" value="1"/>
</dbReference>
<dbReference type="Gene3D" id="3.40.640.10">
    <property type="entry name" value="Type I PLP-dependent aspartate aminotransferase-like (Major domain)"/>
    <property type="match status" value="1"/>
</dbReference>
<proteinExistence type="inferred from homology"/>
<dbReference type="InterPro" id="IPR000192">
    <property type="entry name" value="Aminotrans_V_dom"/>
</dbReference>
<evidence type="ECO:0000256" key="3">
    <source>
        <dbReference type="ARBA" id="ARBA00006490"/>
    </source>
</evidence>
<evidence type="ECO:0000259" key="13">
    <source>
        <dbReference type="Pfam" id="PF00266"/>
    </source>
</evidence>
<keyword evidence="7" id="KW-0479">Metal-binding</keyword>
<keyword evidence="6 14" id="KW-0808">Transferase</keyword>
<protein>
    <recommendedName>
        <fullName evidence="5">Cysteine desulfurase</fullName>
        <ecNumber evidence="4">2.8.1.7</ecNumber>
    </recommendedName>
</protein>
<keyword evidence="8" id="KW-0663">Pyridoxal phosphate</keyword>
<evidence type="ECO:0000256" key="4">
    <source>
        <dbReference type="ARBA" id="ARBA00012239"/>
    </source>
</evidence>
<dbReference type="InterPro" id="IPR016454">
    <property type="entry name" value="Cysteine_dSase"/>
</dbReference>
<dbReference type="InterPro" id="IPR015424">
    <property type="entry name" value="PyrdxlP-dep_Trfase"/>
</dbReference>
<dbReference type="InterPro" id="IPR015422">
    <property type="entry name" value="PyrdxlP-dep_Trfase_small"/>
</dbReference>
<evidence type="ECO:0000256" key="7">
    <source>
        <dbReference type="ARBA" id="ARBA00022723"/>
    </source>
</evidence>
<dbReference type="PANTHER" id="PTHR11601:SF34">
    <property type="entry name" value="CYSTEINE DESULFURASE"/>
    <property type="match status" value="1"/>
</dbReference>
<evidence type="ECO:0000313" key="14">
    <source>
        <dbReference type="EMBL" id="NJC41047.1"/>
    </source>
</evidence>
<name>A0A7X6BN41_9CAUL</name>
<gene>
    <name evidence="14" type="ORF">GGQ87_001305</name>
</gene>
<dbReference type="GO" id="GO:0031071">
    <property type="term" value="F:cysteine desulfurase activity"/>
    <property type="evidence" value="ECO:0007669"/>
    <property type="project" value="UniProtKB-EC"/>
</dbReference>
<sequence length="407" mass="42744">MSTVLVIVTSPTLEGFAQVRIEDAIYLDYQAATPVDPRVAEAMRETMLTDFANPSSDDHALGWKAHQRVELARAAIADAFGAAWGGLIFTSGATEGNNIAILGGARNAPPERRRVLISAIEHKAVLEAASALAAEGYDIERLPVDTSGCLDLDVLEALEGTTVAVISVMAVNNETGVVQPVRAVAQWAKRHGVFFHCDATQAPLAMEVDLSSWGVDAASLSSHKIYGPKGIGVLYLADDRPWTPRPLTFGGGQEQSIRPGTLPTPLCVGFATASMLVSREGAAERERVASLRDSFVASLRDLDPGLRLTAPSGDRHPGNAHVVFSRADAADLLALLQPVVAASLGSACTSGVIGPSHVLTAMGVSDSDASRCVRFSLGRFSDAAQLAEASHAIAKALNKQRGRALPA</sequence>
<dbReference type="InterPro" id="IPR015421">
    <property type="entry name" value="PyrdxlP-dep_Trfase_major"/>
</dbReference>
<dbReference type="Pfam" id="PF00266">
    <property type="entry name" value="Aminotran_5"/>
    <property type="match status" value="1"/>
</dbReference>
<dbReference type="EMBL" id="JAATJM010000001">
    <property type="protein sequence ID" value="NJC41047.1"/>
    <property type="molecule type" value="Genomic_DNA"/>
</dbReference>
<evidence type="ECO:0000313" key="15">
    <source>
        <dbReference type="Proteomes" id="UP000587415"/>
    </source>
</evidence>
<evidence type="ECO:0000256" key="10">
    <source>
        <dbReference type="ARBA" id="ARBA00023014"/>
    </source>
</evidence>
<comment type="cofactor">
    <cofactor evidence="1 12">
        <name>pyridoxal 5'-phosphate</name>
        <dbReference type="ChEBI" id="CHEBI:597326"/>
    </cofactor>
</comment>
<comment type="similarity">
    <text evidence="3">Belongs to the class-V pyridoxal-phosphate-dependent aminotransferase family. NifS/IscS subfamily.</text>
</comment>
<reference evidence="14 15" key="1">
    <citation type="submission" date="2020-03" db="EMBL/GenBank/DDBJ databases">
        <title>Genomic Encyclopedia of Type Strains, Phase IV (KMG-IV): sequencing the most valuable type-strain genomes for metagenomic binning, comparative biology and taxonomic classification.</title>
        <authorList>
            <person name="Goeker M."/>
        </authorList>
    </citation>
    <scope>NUCLEOTIDE SEQUENCE [LARGE SCALE GENOMIC DNA]</scope>
    <source>
        <strain evidence="14 15">DSM 4736</strain>
    </source>
</reference>
<evidence type="ECO:0000256" key="12">
    <source>
        <dbReference type="RuleBase" id="RU004504"/>
    </source>
</evidence>
<keyword evidence="9" id="KW-0408">Iron</keyword>
<evidence type="ECO:0000256" key="11">
    <source>
        <dbReference type="ARBA" id="ARBA00050776"/>
    </source>
</evidence>
<organism evidence="14 15">
    <name type="scientific">Brevundimonas alba</name>
    <dbReference type="NCBI Taxonomy" id="74314"/>
    <lineage>
        <taxon>Bacteria</taxon>
        <taxon>Pseudomonadati</taxon>
        <taxon>Pseudomonadota</taxon>
        <taxon>Alphaproteobacteria</taxon>
        <taxon>Caulobacterales</taxon>
        <taxon>Caulobacteraceae</taxon>
        <taxon>Brevundimonas</taxon>
    </lineage>
</organism>
<evidence type="ECO:0000256" key="6">
    <source>
        <dbReference type="ARBA" id="ARBA00022679"/>
    </source>
</evidence>
<feature type="domain" description="Aminotransferase class V" evidence="13">
    <location>
        <begin position="25"/>
        <end position="386"/>
    </location>
</feature>
<evidence type="ECO:0000256" key="1">
    <source>
        <dbReference type="ARBA" id="ARBA00001933"/>
    </source>
</evidence>
<evidence type="ECO:0000256" key="5">
    <source>
        <dbReference type="ARBA" id="ARBA00013558"/>
    </source>
</evidence>